<dbReference type="Proteomes" id="UP000241818">
    <property type="component" value="Unassembled WGS sequence"/>
</dbReference>
<feature type="compositionally biased region" description="Low complexity" evidence="1">
    <location>
        <begin position="299"/>
        <end position="330"/>
    </location>
</feature>
<accession>A0A2T3AQK2</accession>
<feature type="compositionally biased region" description="Basic and acidic residues" evidence="1">
    <location>
        <begin position="120"/>
        <end position="134"/>
    </location>
</feature>
<protein>
    <recommendedName>
        <fullName evidence="2">FCP1 homology domain-containing protein</fullName>
    </recommendedName>
</protein>
<dbReference type="InParanoid" id="A0A2T3AQK2"/>
<dbReference type="GO" id="GO:0045944">
    <property type="term" value="P:positive regulation of transcription by RNA polymerase II"/>
    <property type="evidence" value="ECO:0007669"/>
    <property type="project" value="UniProtKB-ARBA"/>
</dbReference>
<dbReference type="FunFam" id="3.40.50.1000:FF:000043">
    <property type="entry name" value="General stress response phosphoprotein phosphatase Psr1/2"/>
    <property type="match status" value="1"/>
</dbReference>
<dbReference type="STRING" id="857342.A0A2T3AQK2"/>
<dbReference type="SMART" id="SM00577">
    <property type="entry name" value="CPDc"/>
    <property type="match status" value="1"/>
</dbReference>
<dbReference type="GO" id="GO:0009651">
    <property type="term" value="P:response to salt stress"/>
    <property type="evidence" value="ECO:0007669"/>
    <property type="project" value="UniProtKB-ARBA"/>
</dbReference>
<dbReference type="RefSeq" id="XP_024716947.1">
    <property type="nucleotide sequence ID" value="XM_024869454.1"/>
</dbReference>
<feature type="region of interest" description="Disordered" evidence="1">
    <location>
        <begin position="1"/>
        <end position="173"/>
    </location>
</feature>
<dbReference type="Pfam" id="PF03031">
    <property type="entry name" value="NIF"/>
    <property type="match status" value="1"/>
</dbReference>
<dbReference type="SUPFAM" id="SSF56784">
    <property type="entry name" value="HAD-like"/>
    <property type="match status" value="1"/>
</dbReference>
<dbReference type="PROSITE" id="PS50969">
    <property type="entry name" value="FCP1"/>
    <property type="match status" value="1"/>
</dbReference>
<evidence type="ECO:0000256" key="1">
    <source>
        <dbReference type="SAM" id="MobiDB-lite"/>
    </source>
</evidence>
<evidence type="ECO:0000259" key="2">
    <source>
        <dbReference type="PROSITE" id="PS50969"/>
    </source>
</evidence>
<dbReference type="InterPro" id="IPR050365">
    <property type="entry name" value="TIM50"/>
</dbReference>
<gene>
    <name evidence="3" type="ORF">M430DRAFT_69816</name>
</gene>
<dbReference type="EMBL" id="KZ679018">
    <property type="protein sequence ID" value="PSS08549.1"/>
    <property type="molecule type" value="Genomic_DNA"/>
</dbReference>
<dbReference type="CDD" id="cd07521">
    <property type="entry name" value="HAD_FCP1-like"/>
    <property type="match status" value="1"/>
</dbReference>
<evidence type="ECO:0000313" key="3">
    <source>
        <dbReference type="EMBL" id="PSS08549.1"/>
    </source>
</evidence>
<feature type="region of interest" description="Disordered" evidence="1">
    <location>
        <begin position="196"/>
        <end position="362"/>
    </location>
</feature>
<feature type="compositionally biased region" description="Polar residues" evidence="1">
    <location>
        <begin position="163"/>
        <end position="172"/>
    </location>
</feature>
<dbReference type="NCBIfam" id="TIGR02251">
    <property type="entry name" value="HIF-SF_euk"/>
    <property type="match status" value="1"/>
</dbReference>
<dbReference type="GO" id="GO:0034198">
    <property type="term" value="P:cellular response to amino acid starvation"/>
    <property type="evidence" value="ECO:0007669"/>
    <property type="project" value="UniProtKB-ARBA"/>
</dbReference>
<sequence length="578" mass="61888">MSNEVAPPTEQDLSRSASLAGTKGNKPPALDTSNSTDAPHPPSSSTQATSIAQNTIATEESGRTAVTASQNEKDFLSGAGDVQEVSQKNRGLLHVPSRSSSNKIQPSPTSTGLSGATASDPRESIDGRSRESKRSILGRRRNGSATSSRMSIPPRGTPIGVSGNVSTTTTKVTAPRLSKKKGILSFLCCGVPDHESVVESNEPAAPANRVAKVPARRPTVASRSEKAGAEQQNDIVAQSKTEKEAIEQTETGNDRDDVTGLDSGRTVQSEADQPAGPNRELNLPGDARDQPLPELPKESGPSTSSVGPSVVIQAPARTSSTRATAAPESSEGPKDEECDVAVQDSEPLPSDTETVPDDAVPRGDEVVRADLSLPPAPQADGSEEAVPETAEAKQQWLLPPVAPRFKGKKCLVLDLDETLVHSSFKILHQADFTIPVEIEGQYHNVYVIKRPGVDQFMKRVGELYEVVVFTASVSKYGDPLLDQLDIHHVVHHRLFRESCYNHQGNYVKDLSQVGRDLKETIIIDNSPTSYIFHPQHAVPISSWFSDAHDNELLDLIPVLEDLAGAQVRDVSLVLDVAL</sequence>
<name>A0A2T3AQK2_AMORE</name>
<feature type="domain" description="FCP1 homology" evidence="2">
    <location>
        <begin position="404"/>
        <end position="562"/>
    </location>
</feature>
<reference evidence="3 4" key="1">
    <citation type="journal article" date="2018" name="New Phytol.">
        <title>Comparative genomics and transcriptomics depict ericoid mycorrhizal fungi as versatile saprotrophs and plant mutualists.</title>
        <authorList>
            <person name="Martino E."/>
            <person name="Morin E."/>
            <person name="Grelet G.A."/>
            <person name="Kuo A."/>
            <person name="Kohler A."/>
            <person name="Daghino S."/>
            <person name="Barry K.W."/>
            <person name="Cichocki N."/>
            <person name="Clum A."/>
            <person name="Dockter R.B."/>
            <person name="Hainaut M."/>
            <person name="Kuo R.C."/>
            <person name="LaButti K."/>
            <person name="Lindahl B.D."/>
            <person name="Lindquist E.A."/>
            <person name="Lipzen A."/>
            <person name="Khouja H.R."/>
            <person name="Magnuson J."/>
            <person name="Murat C."/>
            <person name="Ohm R.A."/>
            <person name="Singer S.W."/>
            <person name="Spatafora J.W."/>
            <person name="Wang M."/>
            <person name="Veneault-Fourrey C."/>
            <person name="Henrissat B."/>
            <person name="Grigoriev I.V."/>
            <person name="Martin F.M."/>
            <person name="Perotto S."/>
        </authorList>
    </citation>
    <scope>NUCLEOTIDE SEQUENCE [LARGE SCALE GENOMIC DNA]</scope>
    <source>
        <strain evidence="3 4">ATCC 22711</strain>
    </source>
</reference>
<dbReference type="GeneID" id="36577535"/>
<feature type="compositionally biased region" description="Polar residues" evidence="1">
    <location>
        <begin position="31"/>
        <end position="70"/>
    </location>
</feature>
<dbReference type="PANTHER" id="PTHR12210">
    <property type="entry name" value="DULLARD PROTEIN PHOSPHATASE"/>
    <property type="match status" value="1"/>
</dbReference>
<evidence type="ECO:0000313" key="4">
    <source>
        <dbReference type="Proteomes" id="UP000241818"/>
    </source>
</evidence>
<feature type="compositionally biased region" description="Polar residues" evidence="1">
    <location>
        <begin position="97"/>
        <end position="117"/>
    </location>
</feature>
<dbReference type="AlphaFoldDB" id="A0A2T3AQK2"/>
<dbReference type="Gene3D" id="3.40.50.1000">
    <property type="entry name" value="HAD superfamily/HAD-like"/>
    <property type="match status" value="1"/>
</dbReference>
<feature type="compositionally biased region" description="Basic and acidic residues" evidence="1">
    <location>
        <begin position="286"/>
        <end position="297"/>
    </location>
</feature>
<keyword evidence="4" id="KW-1185">Reference proteome</keyword>
<dbReference type="InterPro" id="IPR036412">
    <property type="entry name" value="HAD-like_sf"/>
</dbReference>
<dbReference type="InterPro" id="IPR004274">
    <property type="entry name" value="FCP1_dom"/>
</dbReference>
<dbReference type="InterPro" id="IPR023214">
    <property type="entry name" value="HAD_sf"/>
</dbReference>
<feature type="compositionally biased region" description="Basic and acidic residues" evidence="1">
    <location>
        <begin position="240"/>
        <end position="258"/>
    </location>
</feature>
<dbReference type="GO" id="GO:1904262">
    <property type="term" value="P:negative regulation of TORC1 signaling"/>
    <property type="evidence" value="ECO:0007669"/>
    <property type="project" value="UniProtKB-ARBA"/>
</dbReference>
<feature type="compositionally biased region" description="Polar residues" evidence="1">
    <location>
        <begin position="230"/>
        <end position="239"/>
    </location>
</feature>
<dbReference type="InterPro" id="IPR011948">
    <property type="entry name" value="Dullard_phosphatase"/>
</dbReference>
<dbReference type="OrthoDB" id="277011at2759"/>
<organism evidence="3 4">
    <name type="scientific">Amorphotheca resinae ATCC 22711</name>
    <dbReference type="NCBI Taxonomy" id="857342"/>
    <lineage>
        <taxon>Eukaryota</taxon>
        <taxon>Fungi</taxon>
        <taxon>Dikarya</taxon>
        <taxon>Ascomycota</taxon>
        <taxon>Pezizomycotina</taxon>
        <taxon>Leotiomycetes</taxon>
        <taxon>Helotiales</taxon>
        <taxon>Amorphothecaceae</taxon>
        <taxon>Amorphotheca</taxon>
    </lineage>
</organism>
<proteinExistence type="predicted"/>
<dbReference type="GO" id="GO:0016791">
    <property type="term" value="F:phosphatase activity"/>
    <property type="evidence" value="ECO:0007669"/>
    <property type="project" value="InterPro"/>
</dbReference>